<organism evidence="1">
    <name type="scientific">Rhizophagus irregularis (strain DAOM 181602 / DAOM 197198 / MUCL 43194)</name>
    <name type="common">Arbuscular mycorrhizal fungus</name>
    <name type="synonym">Glomus intraradices</name>
    <dbReference type="NCBI Taxonomy" id="747089"/>
    <lineage>
        <taxon>Eukaryota</taxon>
        <taxon>Fungi</taxon>
        <taxon>Fungi incertae sedis</taxon>
        <taxon>Mucoromycota</taxon>
        <taxon>Glomeromycotina</taxon>
        <taxon>Glomeromycetes</taxon>
        <taxon>Glomerales</taxon>
        <taxon>Glomeraceae</taxon>
        <taxon>Rhizophagus</taxon>
    </lineage>
</organism>
<gene>
    <name evidence="1" type="ORF">GLOINDRAFT_30185</name>
</gene>
<proteinExistence type="predicted"/>
<dbReference type="AlphaFoldDB" id="U9U285"/>
<dbReference type="HOGENOM" id="CLU_2868746_0_0_1"/>
<name>U9U285_RHIID</name>
<protein>
    <submittedName>
        <fullName evidence="1">Uncharacterized protein</fullName>
    </submittedName>
</protein>
<dbReference type="EMBL" id="KI287764">
    <property type="protein sequence ID" value="ESA09751.1"/>
    <property type="molecule type" value="Genomic_DNA"/>
</dbReference>
<evidence type="ECO:0000313" key="1">
    <source>
        <dbReference type="EMBL" id="ESA09751.1"/>
    </source>
</evidence>
<reference evidence="1" key="1">
    <citation type="submission" date="2013-07" db="EMBL/GenBank/DDBJ databases">
        <title>The genome of an arbuscular mycorrhizal fungus provides insights into the evolution of the oldest plant symbiosis.</title>
        <authorList>
            <consortium name="DOE Joint Genome Institute"/>
            <person name="Tisserant E."/>
            <person name="Malbreil M."/>
            <person name="Kuo A."/>
            <person name="Kohler A."/>
            <person name="Symeonidi A."/>
            <person name="Balestrini R."/>
            <person name="Charron P."/>
            <person name="Duensing N."/>
            <person name="Frei-dit-Frey N."/>
            <person name="Gianinazzi-Pearson V."/>
            <person name="Gilbert B."/>
            <person name="Handa Y."/>
            <person name="Hijri M."/>
            <person name="Kaul R."/>
            <person name="Kawaguchi M."/>
            <person name="Krajinski F."/>
            <person name="Lammers P."/>
            <person name="Lapierre D."/>
            <person name="Masclaux F.G."/>
            <person name="Murat C."/>
            <person name="Morin E."/>
            <person name="Ndikumana S."/>
            <person name="Pagni M."/>
            <person name="Petitpierre D."/>
            <person name="Requena N."/>
            <person name="Rosikiewicz P."/>
            <person name="Riley R."/>
            <person name="Saito K."/>
            <person name="San Clemente H."/>
            <person name="Shapiro H."/>
            <person name="van Tuinen D."/>
            <person name="Becard G."/>
            <person name="Bonfante P."/>
            <person name="Paszkowski U."/>
            <person name="Shachar-Hill Y."/>
            <person name="Young J.P."/>
            <person name="Sanders I.R."/>
            <person name="Henrissat B."/>
            <person name="Rensing S.A."/>
            <person name="Grigoriev I.V."/>
            <person name="Corradi N."/>
            <person name="Roux C."/>
            <person name="Martin F."/>
        </authorList>
    </citation>
    <scope>NUCLEOTIDE SEQUENCE</scope>
    <source>
        <strain evidence="1">DAOM 197198</strain>
    </source>
</reference>
<accession>U9U285</accession>
<sequence>MCWLDQSSTNGLARCTLDSSVIDSNQSMIDYVTQTNANKSDQSNKSNECNESEMNILPLIFIDH</sequence>